<dbReference type="AlphaFoldDB" id="A0A1D2M5I8"/>
<accession>A0A1D2M5I8</accession>
<evidence type="ECO:0000259" key="1">
    <source>
        <dbReference type="Pfam" id="PF00646"/>
    </source>
</evidence>
<sequence length="464" mass="53601">MDFPEEVQVQDTGDHANLEIGAEEVDNHRPFQACNVPEVWLNVFEKLGAKDKPAFSGACAEWHDWVDTKRPLQLFPEVAPILLMNLPQNALLQSRELCRSWSKELDSQVQTLPSNFYLDIELATAERVLEVRQRNVFNTSEQIQTFLKEMEGHTGNPFPGRTLILEPHDPRHLGSHERNRICTNYWRSVNDLVNGMEPMFIKLALPFGVTATIIDLTRLEVLAAVGNCLNLPHVKLLYIEGQTGLPQTQIRNYFHTNPLTQLDDLETMRFNQLDPSLLNTVLHSCCVPAKIRRFWTESCQHGRLSLFETVSHFPNLEISRDFATDLRTSLPPLRNLELGFFTYNTLNLEQLFTALETFRETLVHFRVNSWAAPPLIRTDWRINLPNLKRLCFLKYLGQLQPLRQLTALQELTIIHPSGFEHMDQMYQSNIWELVPSLQTLIVREKKFERVIFEQQRSLAVGNIG</sequence>
<dbReference type="Pfam" id="PF00646">
    <property type="entry name" value="F-box"/>
    <property type="match status" value="1"/>
</dbReference>
<reference evidence="2 3" key="1">
    <citation type="journal article" date="2016" name="Genome Biol. Evol.">
        <title>Gene Family Evolution Reflects Adaptation to Soil Environmental Stressors in the Genome of the Collembolan Orchesella cincta.</title>
        <authorList>
            <person name="Faddeeva-Vakhrusheva A."/>
            <person name="Derks M.F."/>
            <person name="Anvar S.Y."/>
            <person name="Agamennone V."/>
            <person name="Suring W."/>
            <person name="Smit S."/>
            <person name="van Straalen N.M."/>
            <person name="Roelofs D."/>
        </authorList>
    </citation>
    <scope>NUCLEOTIDE SEQUENCE [LARGE SCALE GENOMIC DNA]</scope>
    <source>
        <tissue evidence="2">Mixed pool</tissue>
    </source>
</reference>
<gene>
    <name evidence="2" type="ORF">Ocin01_18435</name>
</gene>
<organism evidence="2 3">
    <name type="scientific">Orchesella cincta</name>
    <name type="common">Springtail</name>
    <name type="synonym">Podura cincta</name>
    <dbReference type="NCBI Taxonomy" id="48709"/>
    <lineage>
        <taxon>Eukaryota</taxon>
        <taxon>Metazoa</taxon>
        <taxon>Ecdysozoa</taxon>
        <taxon>Arthropoda</taxon>
        <taxon>Hexapoda</taxon>
        <taxon>Collembola</taxon>
        <taxon>Entomobryomorpha</taxon>
        <taxon>Entomobryoidea</taxon>
        <taxon>Orchesellidae</taxon>
        <taxon>Orchesellinae</taxon>
        <taxon>Orchesella</taxon>
    </lineage>
</organism>
<dbReference type="Proteomes" id="UP000094527">
    <property type="component" value="Unassembled WGS sequence"/>
</dbReference>
<dbReference type="InterPro" id="IPR001810">
    <property type="entry name" value="F-box_dom"/>
</dbReference>
<protein>
    <recommendedName>
        <fullName evidence="1">F-box domain-containing protein</fullName>
    </recommendedName>
</protein>
<keyword evidence="3" id="KW-1185">Reference proteome</keyword>
<evidence type="ECO:0000313" key="3">
    <source>
        <dbReference type="Proteomes" id="UP000094527"/>
    </source>
</evidence>
<proteinExistence type="predicted"/>
<comment type="caution">
    <text evidence="2">The sequence shown here is derived from an EMBL/GenBank/DDBJ whole genome shotgun (WGS) entry which is preliminary data.</text>
</comment>
<dbReference type="EMBL" id="LJIJ01003900">
    <property type="protein sequence ID" value="ODM88247.1"/>
    <property type="molecule type" value="Genomic_DNA"/>
</dbReference>
<evidence type="ECO:0000313" key="2">
    <source>
        <dbReference type="EMBL" id="ODM88247.1"/>
    </source>
</evidence>
<name>A0A1D2M5I8_ORCCI</name>
<feature type="domain" description="F-box" evidence="1">
    <location>
        <begin position="37"/>
        <end position="71"/>
    </location>
</feature>